<dbReference type="PANTHER" id="PTHR13647:SF4">
    <property type="entry name" value="INSULIN-LIKE PEPTIDE 1-RELATED"/>
    <property type="match status" value="1"/>
</dbReference>
<dbReference type="Pfam" id="PF00049">
    <property type="entry name" value="Insulin"/>
    <property type="match status" value="1"/>
</dbReference>
<keyword evidence="3" id="KW-0165">Cleavage on pair of basic residues</keyword>
<dbReference type="PRINTS" id="PR00276">
    <property type="entry name" value="INSULINFAMLY"/>
</dbReference>
<keyword evidence="6" id="KW-0964">Secreted</keyword>
<evidence type="ECO:0000256" key="5">
    <source>
        <dbReference type="ARBA" id="ARBA00023157"/>
    </source>
</evidence>
<sequence>MWRLYLRLVAIAALCLCTLAQAQSDLFQLGDKRNTNKYCGRNLANMLRYVCNGNYYPMFKKASQDVEDVNDSGIWIQPLPIEEPQLQYPFHSRSNAATLVPGSLRRHTRGVYDECCRKSCTIQEMVSYCGSR</sequence>
<proteinExistence type="inferred from homology"/>
<dbReference type="Gene3D" id="1.10.100.10">
    <property type="entry name" value="Insulin-like"/>
    <property type="match status" value="1"/>
</dbReference>
<evidence type="ECO:0000256" key="1">
    <source>
        <dbReference type="ARBA" id="ARBA00009034"/>
    </source>
</evidence>
<reference evidence="9 10" key="1">
    <citation type="journal article" date="2014" name="Nat. Commun.">
        <title>Molecular traces of alternative social organization in a termite genome.</title>
        <authorList>
            <person name="Terrapon N."/>
            <person name="Li C."/>
            <person name="Robertson H.M."/>
            <person name="Ji L."/>
            <person name="Meng X."/>
            <person name="Booth W."/>
            <person name="Chen Z."/>
            <person name="Childers C.P."/>
            <person name="Glastad K.M."/>
            <person name="Gokhale K."/>
            <person name="Gowin J."/>
            <person name="Gronenberg W."/>
            <person name="Hermansen R.A."/>
            <person name="Hu H."/>
            <person name="Hunt B.G."/>
            <person name="Huylmans A.K."/>
            <person name="Khalil S.M."/>
            <person name="Mitchell R.D."/>
            <person name="Munoz-Torres M.C."/>
            <person name="Mustard J.A."/>
            <person name="Pan H."/>
            <person name="Reese J.T."/>
            <person name="Scharf M.E."/>
            <person name="Sun F."/>
            <person name="Vogel H."/>
            <person name="Xiao J."/>
            <person name="Yang W."/>
            <person name="Yang Z."/>
            <person name="Yang Z."/>
            <person name="Zhou J."/>
            <person name="Zhu J."/>
            <person name="Brent C.S."/>
            <person name="Elsik C.G."/>
            <person name="Goodisman M.A."/>
            <person name="Liberles D.A."/>
            <person name="Roe R.M."/>
            <person name="Vargo E.L."/>
            <person name="Vilcinskas A."/>
            <person name="Wang J."/>
            <person name="Bornberg-Bauer E."/>
            <person name="Korb J."/>
            <person name="Zhang G."/>
            <person name="Liebig J."/>
        </authorList>
    </citation>
    <scope>NUCLEOTIDE SEQUENCE [LARGE SCALE GENOMIC DNA]</scope>
    <source>
        <tissue evidence="9">Whole organism</tissue>
    </source>
</reference>
<dbReference type="GO" id="GO:0005576">
    <property type="term" value="C:extracellular region"/>
    <property type="evidence" value="ECO:0007669"/>
    <property type="project" value="UniProtKB-SubCell"/>
</dbReference>
<dbReference type="STRING" id="136037.A0A067RDS6"/>
<evidence type="ECO:0000313" key="9">
    <source>
        <dbReference type="EMBL" id="KDR17011.1"/>
    </source>
</evidence>
<dbReference type="InterPro" id="IPR036438">
    <property type="entry name" value="Insulin-like_sf"/>
</dbReference>
<evidence type="ECO:0000313" key="10">
    <source>
        <dbReference type="Proteomes" id="UP000027135"/>
    </source>
</evidence>
<dbReference type="EMBL" id="KK852761">
    <property type="protein sequence ID" value="KDR17011.1"/>
    <property type="molecule type" value="Genomic_DNA"/>
</dbReference>
<feature type="chain" id="PRO_5001645014" evidence="7">
    <location>
        <begin position="23"/>
        <end position="132"/>
    </location>
</feature>
<dbReference type="PROSITE" id="PS00262">
    <property type="entry name" value="INSULIN"/>
    <property type="match status" value="1"/>
</dbReference>
<dbReference type="CDD" id="cd04366">
    <property type="entry name" value="IlGF_insulin_bombyxin_like"/>
    <property type="match status" value="1"/>
</dbReference>
<dbReference type="PIRSF" id="PIRSF018431">
    <property type="entry name" value="Molluscan_insulin_rel_peptide"/>
    <property type="match status" value="1"/>
</dbReference>
<dbReference type="GO" id="GO:0005179">
    <property type="term" value="F:hormone activity"/>
    <property type="evidence" value="ECO:0007669"/>
    <property type="project" value="InterPro"/>
</dbReference>
<evidence type="ECO:0000259" key="8">
    <source>
        <dbReference type="SMART" id="SM00078"/>
    </source>
</evidence>
<dbReference type="SUPFAM" id="SSF56994">
    <property type="entry name" value="Insulin-like"/>
    <property type="match status" value="1"/>
</dbReference>
<dbReference type="InterPro" id="IPR016179">
    <property type="entry name" value="Insulin-like"/>
</dbReference>
<dbReference type="eggNOG" id="ENOG502SESX">
    <property type="taxonomic scope" value="Eukaryota"/>
</dbReference>
<evidence type="ECO:0000256" key="2">
    <source>
        <dbReference type="ARBA" id="ARBA00011207"/>
    </source>
</evidence>
<dbReference type="OMA" id="IVCDGVY"/>
<keyword evidence="4 7" id="KW-0732">Signal</keyword>
<comment type="subunit">
    <text evidence="2">Heterodimer of a B chain and an A chain linked by two disulfide bonds.</text>
</comment>
<comment type="subcellular location">
    <subcellularLocation>
        <location evidence="6">Secreted</location>
    </subcellularLocation>
</comment>
<comment type="similarity">
    <text evidence="1 6">Belongs to the insulin family.</text>
</comment>
<dbReference type="InterPro" id="IPR022352">
    <property type="entry name" value="Ins/IGF/rlx"/>
</dbReference>
<dbReference type="AlphaFoldDB" id="A0A067RDS6"/>
<evidence type="ECO:0000256" key="4">
    <source>
        <dbReference type="ARBA" id="ARBA00022729"/>
    </source>
</evidence>
<feature type="signal peptide" evidence="7">
    <location>
        <begin position="1"/>
        <end position="22"/>
    </location>
</feature>
<organism evidence="9 10">
    <name type="scientific">Zootermopsis nevadensis</name>
    <name type="common">Dampwood termite</name>
    <dbReference type="NCBI Taxonomy" id="136037"/>
    <lineage>
        <taxon>Eukaryota</taxon>
        <taxon>Metazoa</taxon>
        <taxon>Ecdysozoa</taxon>
        <taxon>Arthropoda</taxon>
        <taxon>Hexapoda</taxon>
        <taxon>Insecta</taxon>
        <taxon>Pterygota</taxon>
        <taxon>Neoptera</taxon>
        <taxon>Polyneoptera</taxon>
        <taxon>Dictyoptera</taxon>
        <taxon>Blattodea</taxon>
        <taxon>Blattoidea</taxon>
        <taxon>Termitoidae</taxon>
        <taxon>Termopsidae</taxon>
        <taxon>Zootermopsis</taxon>
    </lineage>
</organism>
<keyword evidence="10" id="KW-1185">Reference proteome</keyword>
<name>A0A067RDS6_ZOONE</name>
<dbReference type="FunCoup" id="A0A067RDS6">
    <property type="interactions" value="185"/>
</dbReference>
<keyword evidence="5" id="KW-1015">Disulfide bond</keyword>
<dbReference type="PANTHER" id="PTHR13647">
    <property type="entry name" value="INSULIN-LIKE PEPTIDE 2-RELATED"/>
    <property type="match status" value="1"/>
</dbReference>
<evidence type="ECO:0000256" key="6">
    <source>
        <dbReference type="RuleBase" id="RU000406"/>
    </source>
</evidence>
<accession>A0A067RDS6</accession>
<protein>
    <submittedName>
        <fullName evidence="9">LIRP</fullName>
    </submittedName>
</protein>
<gene>
    <name evidence="9" type="ORF">L798_09020</name>
</gene>
<dbReference type="InParanoid" id="A0A067RDS6"/>
<dbReference type="SMART" id="SM00078">
    <property type="entry name" value="IlGF"/>
    <property type="match status" value="1"/>
</dbReference>
<dbReference type="InterPro" id="IPR022353">
    <property type="entry name" value="Insulin_CS"/>
</dbReference>
<evidence type="ECO:0000256" key="7">
    <source>
        <dbReference type="SAM" id="SignalP"/>
    </source>
</evidence>
<dbReference type="Proteomes" id="UP000027135">
    <property type="component" value="Unassembled WGS sequence"/>
</dbReference>
<evidence type="ECO:0000256" key="3">
    <source>
        <dbReference type="ARBA" id="ARBA00022685"/>
    </source>
</evidence>
<dbReference type="OrthoDB" id="6330326at2759"/>
<feature type="domain" description="Insulin-like" evidence="8">
    <location>
        <begin position="36"/>
        <end position="129"/>
    </location>
</feature>